<gene>
    <name evidence="4" type="ORF">ORQ98_05535</name>
</gene>
<keyword evidence="3" id="KW-1133">Transmembrane helix</keyword>
<feature type="compositionally biased region" description="Low complexity" evidence="2">
    <location>
        <begin position="31"/>
        <end position="40"/>
    </location>
</feature>
<accession>A0ABT5U4Y0</accession>
<feature type="compositionally biased region" description="Polar residues" evidence="2">
    <location>
        <begin position="487"/>
        <end position="502"/>
    </location>
</feature>
<organism evidence="4 5">
    <name type="scientific">Spartinivicinus poritis</name>
    <dbReference type="NCBI Taxonomy" id="2994640"/>
    <lineage>
        <taxon>Bacteria</taxon>
        <taxon>Pseudomonadati</taxon>
        <taxon>Pseudomonadota</taxon>
        <taxon>Gammaproteobacteria</taxon>
        <taxon>Oceanospirillales</taxon>
        <taxon>Zooshikellaceae</taxon>
        <taxon>Spartinivicinus</taxon>
    </lineage>
</organism>
<dbReference type="Proteomes" id="UP001528823">
    <property type="component" value="Unassembled WGS sequence"/>
</dbReference>
<feature type="compositionally biased region" description="Polar residues" evidence="2">
    <location>
        <begin position="80"/>
        <end position="112"/>
    </location>
</feature>
<name>A0ABT5U4Y0_9GAMM</name>
<evidence type="ECO:0000313" key="5">
    <source>
        <dbReference type="Proteomes" id="UP001528823"/>
    </source>
</evidence>
<evidence type="ECO:0000256" key="1">
    <source>
        <dbReference type="SAM" id="Coils"/>
    </source>
</evidence>
<dbReference type="RefSeq" id="WP_274687784.1">
    <property type="nucleotide sequence ID" value="NZ_JAPMOU010000004.1"/>
</dbReference>
<evidence type="ECO:0000256" key="2">
    <source>
        <dbReference type="SAM" id="MobiDB-lite"/>
    </source>
</evidence>
<keyword evidence="4" id="KW-0489">Methyltransferase</keyword>
<evidence type="ECO:0000256" key="3">
    <source>
        <dbReference type="SAM" id="Phobius"/>
    </source>
</evidence>
<evidence type="ECO:0000313" key="4">
    <source>
        <dbReference type="EMBL" id="MDE1461424.1"/>
    </source>
</evidence>
<feature type="coiled-coil region" evidence="1">
    <location>
        <begin position="183"/>
        <end position="214"/>
    </location>
</feature>
<feature type="region of interest" description="Disordered" evidence="2">
    <location>
        <begin position="1"/>
        <end position="112"/>
    </location>
</feature>
<reference evidence="4 5" key="1">
    <citation type="submission" date="2022-11" db="EMBL/GenBank/DDBJ databases">
        <title>Spartinivicinus poritis sp. nov., isolated from scleractinian coral Porites lutea.</title>
        <authorList>
            <person name="Zhang G."/>
            <person name="Cai L."/>
            <person name="Wei Q."/>
        </authorList>
    </citation>
    <scope>NUCLEOTIDE SEQUENCE [LARGE SCALE GENOMIC DNA]</scope>
    <source>
        <strain evidence="4 5">A2-2</strain>
    </source>
</reference>
<dbReference type="GO" id="GO:0004851">
    <property type="term" value="F:uroporphyrin-III C-methyltransferase activity"/>
    <property type="evidence" value="ECO:0007669"/>
    <property type="project" value="UniProtKB-EC"/>
</dbReference>
<keyword evidence="1" id="KW-0175">Coiled coil</keyword>
<dbReference type="GO" id="GO:0032259">
    <property type="term" value="P:methylation"/>
    <property type="evidence" value="ECO:0007669"/>
    <property type="project" value="UniProtKB-KW"/>
</dbReference>
<proteinExistence type="predicted"/>
<keyword evidence="5" id="KW-1185">Reference proteome</keyword>
<keyword evidence="3" id="KW-0472">Membrane</keyword>
<keyword evidence="4" id="KW-0808">Transferase</keyword>
<feature type="compositionally biased region" description="Basic and acidic residues" evidence="2">
    <location>
        <begin position="11"/>
        <end position="24"/>
    </location>
</feature>
<dbReference type="Pfam" id="PF04375">
    <property type="entry name" value="HemX"/>
    <property type="match status" value="1"/>
</dbReference>
<comment type="caution">
    <text evidence="4">The sequence shown here is derived from an EMBL/GenBank/DDBJ whole genome shotgun (WGS) entry which is preliminary data.</text>
</comment>
<dbReference type="EC" id="2.1.1.107" evidence="4"/>
<dbReference type="InterPro" id="IPR007470">
    <property type="entry name" value="HemX"/>
</dbReference>
<dbReference type="EMBL" id="JAPMOU010000004">
    <property type="protein sequence ID" value="MDE1461424.1"/>
    <property type="molecule type" value="Genomic_DNA"/>
</dbReference>
<dbReference type="PANTHER" id="PTHR38043">
    <property type="entry name" value="PROTEIN HEMX"/>
    <property type="match status" value="1"/>
</dbReference>
<keyword evidence="3" id="KW-0812">Transmembrane</keyword>
<dbReference type="PANTHER" id="PTHR38043:SF1">
    <property type="entry name" value="PROTEIN HEMX"/>
    <property type="match status" value="1"/>
</dbReference>
<feature type="region of interest" description="Disordered" evidence="2">
    <location>
        <begin position="478"/>
        <end position="502"/>
    </location>
</feature>
<sequence>MTNNTNGNKPTDAKSSDNAKEQLSKQKKQSKQSQTKESNSAVTEEQSPAELSKGDSTTNKNQATTKTEPETKAAREPLTPLTSSTSAQGVEQASTNSTAQSTGSKTLEPNTQSPAAVVKRGWSGPIALVISLAALVGVGGIAYLDYDVRYFLDKKQSFNPVEVSQAEAAKVESKLAESVSAARQQMSSEVDEVSTQLTQQRQQLRNTEQKLKQDVLGVAENISNLRRQFNQMQGTSRDDWQLAEVEYMLRLANQRLLTEGDIRGVEAILVSADAILRGLDNYSLYSVREALANDLAAVRAVEQTDVEGTYLQISALVSQVMELPLMPVSDYQKNQSEPPKAEQTDTGFSDKVSAKLKQTWSNFSDHLRINISRDKPVQVLLTPKEELFLRQNLRMMFEQAQLALLQQNQLIYSNSLEKAANWLKEYFIYESAKVAAINKQLKQLAAIKLNPTLPDISGSLKATKQYIDELHRLHKGKLPRKDEEVAKSSQQSISANLSGEAH</sequence>
<feature type="transmembrane region" description="Helical" evidence="3">
    <location>
        <begin position="122"/>
        <end position="144"/>
    </location>
</feature>
<protein>
    <submittedName>
        <fullName evidence="4">Uroporphyrinogen-III C-methyltransferase</fullName>
        <ecNumber evidence="4">2.1.1.107</ecNumber>
    </submittedName>
</protein>